<reference evidence="8 9" key="1">
    <citation type="submission" date="2016-07" db="EMBL/GenBank/DDBJ databases">
        <title>Multiple horizontal gene transfer events from other fungi enriched the ability of initially mycotrophic Trichoderma (Ascomycota) to feed on dead plant biomass.</title>
        <authorList>
            <consortium name="DOE Joint Genome Institute"/>
            <person name="Aerts A."/>
            <person name="Atanasova L."/>
            <person name="Chenthamara K."/>
            <person name="Zhang J."/>
            <person name="Grujic M."/>
            <person name="Henrissat B."/>
            <person name="Kuo A."/>
            <person name="Salamov A."/>
            <person name="Lipzen A."/>
            <person name="Labutti K."/>
            <person name="Barry K."/>
            <person name="Miao Y."/>
            <person name="Rahimi M.J."/>
            <person name="Shen Q."/>
            <person name="Grigoriev I.V."/>
            <person name="Kubicek C.P."/>
            <person name="Druzhinina I.S."/>
        </authorList>
    </citation>
    <scope>NUCLEOTIDE SEQUENCE [LARGE SCALE GENOMIC DNA]</scope>
    <source>
        <strain evidence="8 9">CBS 226.95</strain>
    </source>
</reference>
<evidence type="ECO:0000256" key="7">
    <source>
        <dbReference type="SAM" id="Phobius"/>
    </source>
</evidence>
<evidence type="ECO:0000256" key="5">
    <source>
        <dbReference type="ARBA" id="ARBA00023163"/>
    </source>
</evidence>
<sequence>MERFYLRRTSSSSANDLTDTEALNRSQYYAKSKQLQDIAECKSLISLQAIVILNLFLLSTTRLSTCYTYLTTSMSIALRTDKIMLDQFNDLISRVSGFSAYQSLHWIFDKVIRQLYPSKASSGFKISDPTSQTVAFSAVRELESELVQWAKKLPLPLRLGVTISRSPVQRAHYMLYLTYAHTQLCLYRPFLHYVSSHALGPVCSVSSAFSCAIACIDAAQNIVALCLDMFKHGLLAGPNWIAIHILFSSMSCLLYSILMSRATYQAEMIFKDISKSRKILNFLAKTSFHARRAKITFMVR</sequence>
<organism evidence="8 9">
    <name type="scientific">Trichoderma harzianum CBS 226.95</name>
    <dbReference type="NCBI Taxonomy" id="983964"/>
    <lineage>
        <taxon>Eukaryota</taxon>
        <taxon>Fungi</taxon>
        <taxon>Dikarya</taxon>
        <taxon>Ascomycota</taxon>
        <taxon>Pezizomycotina</taxon>
        <taxon>Sordariomycetes</taxon>
        <taxon>Hypocreomycetidae</taxon>
        <taxon>Hypocreales</taxon>
        <taxon>Hypocreaceae</taxon>
        <taxon>Trichoderma</taxon>
    </lineage>
</organism>
<dbReference type="GeneID" id="36619890"/>
<evidence type="ECO:0000256" key="1">
    <source>
        <dbReference type="ARBA" id="ARBA00004123"/>
    </source>
</evidence>
<keyword evidence="6" id="KW-0539">Nucleus</keyword>
<accession>A0A2T3ZSH4</accession>
<keyword evidence="7" id="KW-1133">Transmembrane helix</keyword>
<protein>
    <recommendedName>
        <fullName evidence="10">Transcription factor domain-containing protein</fullName>
    </recommendedName>
</protein>
<comment type="subcellular location">
    <subcellularLocation>
        <location evidence="1">Nucleus</location>
    </subcellularLocation>
</comment>
<keyword evidence="7" id="KW-0812">Transmembrane</keyword>
<dbReference type="PANTHER" id="PTHR47540">
    <property type="entry name" value="THIAMINE REPRESSIBLE GENES REGULATORY PROTEIN THI5"/>
    <property type="match status" value="1"/>
</dbReference>
<evidence type="ECO:0000256" key="6">
    <source>
        <dbReference type="ARBA" id="ARBA00023242"/>
    </source>
</evidence>
<dbReference type="GO" id="GO:0005634">
    <property type="term" value="C:nucleus"/>
    <property type="evidence" value="ECO:0007669"/>
    <property type="project" value="UniProtKB-SubCell"/>
</dbReference>
<dbReference type="GO" id="GO:0043565">
    <property type="term" value="F:sequence-specific DNA binding"/>
    <property type="evidence" value="ECO:0007669"/>
    <property type="project" value="TreeGrafter"/>
</dbReference>
<keyword evidence="3" id="KW-0805">Transcription regulation</keyword>
<keyword evidence="7" id="KW-0472">Membrane</keyword>
<dbReference type="RefSeq" id="XP_024767416.1">
    <property type="nucleotide sequence ID" value="XM_024911331.1"/>
</dbReference>
<feature type="transmembrane region" description="Helical" evidence="7">
    <location>
        <begin position="239"/>
        <end position="258"/>
    </location>
</feature>
<keyword evidence="4" id="KW-0238">DNA-binding</keyword>
<gene>
    <name evidence="8" type="ORF">M431DRAFT_101623</name>
</gene>
<evidence type="ECO:0000313" key="8">
    <source>
        <dbReference type="EMBL" id="PTB47739.1"/>
    </source>
</evidence>
<dbReference type="AlphaFoldDB" id="A0A2T3ZSH4"/>
<dbReference type="STRING" id="983964.A0A2T3ZSH4"/>
<evidence type="ECO:0000256" key="4">
    <source>
        <dbReference type="ARBA" id="ARBA00023125"/>
    </source>
</evidence>
<evidence type="ECO:0000256" key="3">
    <source>
        <dbReference type="ARBA" id="ARBA00023015"/>
    </source>
</evidence>
<evidence type="ECO:0008006" key="10">
    <source>
        <dbReference type="Google" id="ProtNLM"/>
    </source>
</evidence>
<keyword evidence="5" id="KW-0804">Transcription</keyword>
<evidence type="ECO:0000256" key="2">
    <source>
        <dbReference type="ARBA" id="ARBA00022833"/>
    </source>
</evidence>
<dbReference type="GO" id="GO:0045944">
    <property type="term" value="P:positive regulation of transcription by RNA polymerase II"/>
    <property type="evidence" value="ECO:0007669"/>
    <property type="project" value="TreeGrafter"/>
</dbReference>
<evidence type="ECO:0000313" key="9">
    <source>
        <dbReference type="Proteomes" id="UP000241690"/>
    </source>
</evidence>
<keyword evidence="9" id="KW-1185">Reference proteome</keyword>
<dbReference type="PANTHER" id="PTHR47540:SF1">
    <property type="entry name" value="ACTIVATOR OF STRESS GENES 1-RELATED"/>
    <property type="match status" value="1"/>
</dbReference>
<name>A0A2T3ZSH4_TRIHA</name>
<dbReference type="EMBL" id="KZ679709">
    <property type="protein sequence ID" value="PTB47739.1"/>
    <property type="molecule type" value="Genomic_DNA"/>
</dbReference>
<dbReference type="InterPro" id="IPR051711">
    <property type="entry name" value="Stress_Response_Reg"/>
</dbReference>
<dbReference type="Proteomes" id="UP000241690">
    <property type="component" value="Unassembled WGS sequence"/>
</dbReference>
<keyword evidence="2" id="KW-0862">Zinc</keyword>
<dbReference type="CDD" id="cd12148">
    <property type="entry name" value="fungal_TF_MHR"/>
    <property type="match status" value="1"/>
</dbReference>
<proteinExistence type="predicted"/>